<feature type="transmembrane region" description="Helical" evidence="1">
    <location>
        <begin position="20"/>
        <end position="39"/>
    </location>
</feature>
<dbReference type="EMBL" id="RAPF01000012">
    <property type="protein sequence ID" value="RKF17699.1"/>
    <property type="molecule type" value="Genomic_DNA"/>
</dbReference>
<protein>
    <submittedName>
        <fullName evidence="2">Conjugal transfer protein TraE</fullName>
    </submittedName>
</protein>
<dbReference type="AlphaFoldDB" id="A0A420EAI6"/>
<dbReference type="OrthoDB" id="7405099at2"/>
<dbReference type="Pfam" id="PF05309">
    <property type="entry name" value="TraE"/>
    <property type="match status" value="1"/>
</dbReference>
<dbReference type="InterPro" id="IPR007973">
    <property type="entry name" value="Pilus_assembly_TraE"/>
</dbReference>
<keyword evidence="3" id="KW-1185">Reference proteome</keyword>
<accession>A0A420EAI6</accession>
<keyword evidence="1" id="KW-0812">Transmembrane</keyword>
<sequence>MESSSAYEQSQRFLRQRNLMVIVTLALAIVSVILLVVAFNRDREVILQPIAPREMSLSSKGVSRDYLEAVTRDTAQLALNRSPETLKYWMESLLAITAPSARGDLQTKLLKIFEEQNGSQITQFLTIDWIDVDPETLTSQVGGVLHTVVADKEVSRDHRVFEFSWKYSGMTLKLTSFGVLVDDEGDKS</sequence>
<gene>
    <name evidence="2" type="ORF">D6851_15680</name>
</gene>
<evidence type="ECO:0000313" key="2">
    <source>
        <dbReference type="EMBL" id="RKF17699.1"/>
    </source>
</evidence>
<keyword evidence="1" id="KW-1133">Transmembrane helix</keyword>
<reference evidence="2 3" key="1">
    <citation type="submission" date="2018-09" db="EMBL/GenBank/DDBJ databases">
        <title>Altererythrobacter spongiae sp. nov., isolated from a marine sponge.</title>
        <authorList>
            <person name="Zhuang L."/>
            <person name="Luo L."/>
        </authorList>
    </citation>
    <scope>NUCLEOTIDE SEQUENCE [LARGE SCALE GENOMIC DNA]</scope>
    <source>
        <strain evidence="2 3">HN-Y73</strain>
    </source>
</reference>
<comment type="caution">
    <text evidence="2">The sequence shown here is derived from an EMBL/GenBank/DDBJ whole genome shotgun (WGS) entry which is preliminary data.</text>
</comment>
<dbReference type="Proteomes" id="UP000284395">
    <property type="component" value="Unassembled WGS sequence"/>
</dbReference>
<evidence type="ECO:0000313" key="3">
    <source>
        <dbReference type="Proteomes" id="UP000284395"/>
    </source>
</evidence>
<keyword evidence="1" id="KW-0472">Membrane</keyword>
<name>A0A420EAI6_9SPHN</name>
<dbReference type="RefSeq" id="WP_120325852.1">
    <property type="nucleotide sequence ID" value="NZ_RAPF01000012.1"/>
</dbReference>
<evidence type="ECO:0000256" key="1">
    <source>
        <dbReference type="SAM" id="Phobius"/>
    </source>
</evidence>
<proteinExistence type="predicted"/>
<organism evidence="2 3">
    <name type="scientific">Altericroceibacterium spongiae</name>
    <dbReference type="NCBI Taxonomy" id="2320269"/>
    <lineage>
        <taxon>Bacteria</taxon>
        <taxon>Pseudomonadati</taxon>
        <taxon>Pseudomonadota</taxon>
        <taxon>Alphaproteobacteria</taxon>
        <taxon>Sphingomonadales</taxon>
        <taxon>Erythrobacteraceae</taxon>
        <taxon>Altericroceibacterium</taxon>
    </lineage>
</organism>